<feature type="disulfide bond" evidence="8">
    <location>
        <begin position="380"/>
        <end position="393"/>
    </location>
</feature>
<proteinExistence type="predicted"/>
<keyword evidence="4 7" id="KW-0862">Zinc</keyword>
<comment type="caution">
    <text evidence="11">The sequence shown here is derived from an EMBL/GenBank/DDBJ whole genome shotgun (WGS) entry which is preliminary data.</text>
</comment>
<dbReference type="InterPro" id="IPR050570">
    <property type="entry name" value="Cell_wall_metabolism_enzyme"/>
</dbReference>
<evidence type="ECO:0000256" key="5">
    <source>
        <dbReference type="ARBA" id="ARBA00023049"/>
    </source>
</evidence>
<evidence type="ECO:0000256" key="2">
    <source>
        <dbReference type="ARBA" id="ARBA00022723"/>
    </source>
</evidence>
<dbReference type="GO" id="GO:0046872">
    <property type="term" value="F:metal ion binding"/>
    <property type="evidence" value="ECO:0007669"/>
    <property type="project" value="UniProtKB-KW"/>
</dbReference>
<evidence type="ECO:0000256" key="8">
    <source>
        <dbReference type="PIRSR" id="PIRSR600841-3"/>
    </source>
</evidence>
<feature type="binding site" evidence="7">
    <location>
        <position position="261"/>
    </location>
    <ligand>
        <name>Zn(2+)</name>
        <dbReference type="ChEBI" id="CHEBI:29105"/>
    </ligand>
</feature>
<feature type="binding site" evidence="7">
    <location>
        <position position="347"/>
    </location>
    <ligand>
        <name>Zn(2+)</name>
        <dbReference type="ChEBI" id="CHEBI:29105"/>
    </ligand>
</feature>
<organism evidence="11 12">
    <name type="scientific">Pseudoalteromonas ulvae</name>
    <dbReference type="NCBI Taxonomy" id="107327"/>
    <lineage>
        <taxon>Bacteria</taxon>
        <taxon>Pseudomonadati</taxon>
        <taxon>Pseudomonadota</taxon>
        <taxon>Gammaproteobacteria</taxon>
        <taxon>Alteromonadales</taxon>
        <taxon>Pseudoalteromonadaceae</taxon>
        <taxon>Pseudoalteromonas</taxon>
    </lineage>
</organism>
<dbReference type="PANTHER" id="PTHR21666:SF288">
    <property type="entry name" value="CELL DIVISION PROTEIN YTFB"/>
    <property type="match status" value="1"/>
</dbReference>
<keyword evidence="5" id="KW-0482">Metalloprotease</keyword>
<evidence type="ECO:0000259" key="10">
    <source>
        <dbReference type="Pfam" id="PF01551"/>
    </source>
</evidence>
<dbReference type="PRINTS" id="PR00933">
    <property type="entry name" value="BLYTICPTASE"/>
</dbReference>
<dbReference type="Proteomes" id="UP000194841">
    <property type="component" value="Unassembled WGS sequence"/>
</dbReference>
<dbReference type="GO" id="GO:0006508">
    <property type="term" value="P:proteolysis"/>
    <property type="evidence" value="ECO:0007669"/>
    <property type="project" value="UniProtKB-KW"/>
</dbReference>
<feature type="binding site" evidence="7">
    <location>
        <position position="248"/>
    </location>
    <ligand>
        <name>Zn(2+)</name>
        <dbReference type="ChEBI" id="CHEBI:29105"/>
    </ligand>
</feature>
<dbReference type="CDD" id="cd12797">
    <property type="entry name" value="M23_peptidase"/>
    <property type="match status" value="1"/>
</dbReference>
<dbReference type="EMBL" id="MWPV01000001">
    <property type="protein sequence ID" value="OUL59793.1"/>
    <property type="molecule type" value="Genomic_DNA"/>
</dbReference>
<keyword evidence="3" id="KW-0378">Hydrolase</keyword>
<dbReference type="PANTHER" id="PTHR21666">
    <property type="entry name" value="PEPTIDASE-RELATED"/>
    <property type="match status" value="1"/>
</dbReference>
<dbReference type="InterPro" id="IPR016047">
    <property type="entry name" value="M23ase_b-sheet_dom"/>
</dbReference>
<name>A0A244CVY0_PSEDV</name>
<dbReference type="AlphaFoldDB" id="A0A244CVY0"/>
<dbReference type="InterPro" id="IPR011055">
    <property type="entry name" value="Dup_hybrid_motif"/>
</dbReference>
<keyword evidence="2 7" id="KW-0479">Metal-binding</keyword>
<dbReference type="OrthoDB" id="6188067at2"/>
<evidence type="ECO:0000256" key="7">
    <source>
        <dbReference type="PIRSR" id="PIRSR600841-2"/>
    </source>
</evidence>
<evidence type="ECO:0000313" key="12">
    <source>
        <dbReference type="Proteomes" id="UP000194841"/>
    </source>
</evidence>
<feature type="active site" description="Proton donor/acceptor" evidence="6">
    <location>
        <position position="345"/>
    </location>
</feature>
<feature type="disulfide bond" evidence="8">
    <location>
        <begin position="290"/>
        <end position="336"/>
    </location>
</feature>
<evidence type="ECO:0000256" key="9">
    <source>
        <dbReference type="SAM" id="SignalP"/>
    </source>
</evidence>
<keyword evidence="12" id="KW-1185">Reference proteome</keyword>
<sequence>MITISLAATFISAVFSQQIAAAAHYDTQFDLTRQDITALNSNSLQIISTDAFVFNNQLNTIDWDNYFSLYAPSLAHKKEVILHWAGYASISPKLLLALIELQSELISEPDTEKLTSPLQGLSGKQGFDQQVEDVALQLSARFYAFEQMLTQQSTQRITSNTPATLALVSLLNQDNNHANKSAAEPHNQHTMSDLLSRYSVLFDGESLLIDPLKSQQPLNTSQAVEPAANFSISLPWPSGYAWYSGGAHSNTGSGYPYSSLDFNNGSGGWGSSTPWVQASHGGTVTRYSSCNIRVTHPNGYATSYYHMDSLQYNSGDVVPAGAWLGRYASNYSQALCEGGQSSGPHLHWSLLYNGRFVSLHNNYISGYRVDVGNSNYDDNCTNFYFEKNGYRTCAWRRLYR</sequence>
<dbReference type="Pfam" id="PF01551">
    <property type="entry name" value="Peptidase_M23"/>
    <property type="match status" value="1"/>
</dbReference>
<comment type="cofactor">
    <cofactor evidence="7">
        <name>Zn(2+)</name>
        <dbReference type="ChEBI" id="CHEBI:29105"/>
    </cofactor>
    <text evidence="7">Binds 1 zinc ion per subunit.</text>
</comment>
<evidence type="ECO:0000256" key="4">
    <source>
        <dbReference type="ARBA" id="ARBA00022833"/>
    </source>
</evidence>
<feature type="signal peptide" evidence="9">
    <location>
        <begin position="1"/>
        <end position="20"/>
    </location>
</feature>
<dbReference type="SUPFAM" id="SSF51261">
    <property type="entry name" value="Duplicated hybrid motif"/>
    <property type="match status" value="1"/>
</dbReference>
<protein>
    <submittedName>
        <fullName evidence="11">Peptidase M23</fullName>
    </submittedName>
</protein>
<reference evidence="11 12" key="1">
    <citation type="submission" date="2017-02" db="EMBL/GenBank/DDBJ databases">
        <title>Pseudoalteromonas ulvae TC14 Genome.</title>
        <authorList>
            <person name="Molmeret M."/>
        </authorList>
    </citation>
    <scope>NUCLEOTIDE SEQUENCE [LARGE SCALE GENOMIC DNA]</scope>
    <source>
        <strain evidence="11">TC14</strain>
    </source>
</reference>
<dbReference type="Gene3D" id="2.70.70.10">
    <property type="entry name" value="Glucose Permease (Domain IIA)"/>
    <property type="match status" value="1"/>
</dbReference>
<dbReference type="InterPro" id="IPR000841">
    <property type="entry name" value="Pept_M23A_Blytic"/>
</dbReference>
<evidence type="ECO:0000313" key="11">
    <source>
        <dbReference type="EMBL" id="OUL59793.1"/>
    </source>
</evidence>
<dbReference type="GO" id="GO:0004222">
    <property type="term" value="F:metalloendopeptidase activity"/>
    <property type="evidence" value="ECO:0007669"/>
    <property type="project" value="InterPro"/>
</dbReference>
<gene>
    <name evidence="11" type="ORF">B1199_02675</name>
</gene>
<keyword evidence="1" id="KW-0645">Protease</keyword>
<keyword evidence="8" id="KW-1015">Disulfide bond</keyword>
<accession>A0A244CVY0</accession>
<feature type="domain" description="M23ase beta-sheet core" evidence="10">
    <location>
        <begin position="276"/>
        <end position="357"/>
    </location>
</feature>
<evidence type="ECO:0000256" key="3">
    <source>
        <dbReference type="ARBA" id="ARBA00022801"/>
    </source>
</evidence>
<keyword evidence="9" id="KW-0732">Signal</keyword>
<evidence type="ECO:0000256" key="6">
    <source>
        <dbReference type="PIRSR" id="PIRSR600841-1"/>
    </source>
</evidence>
<feature type="active site" description="Proton donor/acceptor" evidence="6">
    <location>
        <position position="306"/>
    </location>
</feature>
<feature type="chain" id="PRO_5013235765" evidence="9">
    <location>
        <begin position="21"/>
        <end position="400"/>
    </location>
</feature>
<evidence type="ECO:0000256" key="1">
    <source>
        <dbReference type="ARBA" id="ARBA00022670"/>
    </source>
</evidence>